<dbReference type="Gene3D" id="3.40.50.300">
    <property type="entry name" value="P-loop containing nucleotide triphosphate hydrolases"/>
    <property type="match status" value="1"/>
</dbReference>
<evidence type="ECO:0008006" key="2">
    <source>
        <dbReference type="Google" id="ProtNLM"/>
    </source>
</evidence>
<name>A0A382I9H0_9ZZZZ</name>
<proteinExistence type="predicted"/>
<gene>
    <name evidence="1" type="ORF">METZ01_LOCUS249218</name>
</gene>
<dbReference type="SUPFAM" id="SSF53795">
    <property type="entry name" value="PEP carboxykinase-like"/>
    <property type="match status" value="1"/>
</dbReference>
<dbReference type="EMBL" id="UINC01066055">
    <property type="protein sequence ID" value="SVB96364.1"/>
    <property type="molecule type" value="Genomic_DNA"/>
</dbReference>
<sequence length="301" mass="33496">MYPAYGQIIESPFDLSLLGLMPGRYSGAKPRPNIRITQSHGNKPFLGYVNNQTAVNSHYGYYYREGVAFYEFIQGKEIRVSPLTNNFDEDFVRILLNYPMACLLYQQGYFLLHASAVAFRDKVFLFPGPSLCGKSTIAAYLVKNGGKLITEDTAAIAITDKGVFISPSYPLIKISAPANKYIALTKSKGVTFPQDNNARRGHFITSASFLKDPAKIDFCIFPEWSSNSALLEKSSFSLSLGKLLAASLSIYPLDKTKEKHLLAANAKFLRNVDAYIYKRGKSFSSLESLTKDLEAIQRNST</sequence>
<organism evidence="1">
    <name type="scientific">marine metagenome</name>
    <dbReference type="NCBI Taxonomy" id="408172"/>
    <lineage>
        <taxon>unclassified sequences</taxon>
        <taxon>metagenomes</taxon>
        <taxon>ecological metagenomes</taxon>
    </lineage>
</organism>
<evidence type="ECO:0000313" key="1">
    <source>
        <dbReference type="EMBL" id="SVB96364.1"/>
    </source>
</evidence>
<dbReference type="AlphaFoldDB" id="A0A382I9H0"/>
<dbReference type="InterPro" id="IPR027417">
    <property type="entry name" value="P-loop_NTPase"/>
</dbReference>
<protein>
    <recommendedName>
        <fullName evidence="2">HPr kinase/phosphorylase C-terminal domain-containing protein</fullName>
    </recommendedName>
</protein>
<reference evidence="1" key="1">
    <citation type="submission" date="2018-05" db="EMBL/GenBank/DDBJ databases">
        <authorList>
            <person name="Lanie J.A."/>
            <person name="Ng W.-L."/>
            <person name="Kazmierczak K.M."/>
            <person name="Andrzejewski T.M."/>
            <person name="Davidsen T.M."/>
            <person name="Wayne K.J."/>
            <person name="Tettelin H."/>
            <person name="Glass J.I."/>
            <person name="Rusch D."/>
            <person name="Podicherti R."/>
            <person name="Tsui H.-C.T."/>
            <person name="Winkler M.E."/>
        </authorList>
    </citation>
    <scope>NUCLEOTIDE SEQUENCE</scope>
</reference>
<accession>A0A382I9H0</accession>